<reference evidence="1" key="1">
    <citation type="journal article" date="2020" name="mSystems">
        <title>Genome- and Community-Level Interaction Insights into Carbon Utilization and Element Cycling Functions of Hydrothermarchaeota in Hydrothermal Sediment.</title>
        <authorList>
            <person name="Zhou Z."/>
            <person name="Liu Y."/>
            <person name="Xu W."/>
            <person name="Pan J."/>
            <person name="Luo Z.H."/>
            <person name="Li M."/>
        </authorList>
    </citation>
    <scope>NUCLEOTIDE SEQUENCE [LARGE SCALE GENOMIC DNA]</scope>
    <source>
        <strain evidence="1">SpSt-243</strain>
    </source>
</reference>
<proteinExistence type="predicted"/>
<dbReference type="EMBL" id="DSKI01000922">
    <property type="protein sequence ID" value="HEB45535.1"/>
    <property type="molecule type" value="Genomic_DNA"/>
</dbReference>
<sequence length="131" mass="13285">MRSLARLLLLIAALAYGAMPITGMSAMAMPAAHAMDAGGDLSEPVAASPTMVDVDCPHAATGLSIADAADRDLDHSSKPMKTVWHCAACLTLPAETVLADSGKPARAAEASALLSRLVSQLSAPATPPPRA</sequence>
<evidence type="ECO:0000313" key="1">
    <source>
        <dbReference type="EMBL" id="HEB45535.1"/>
    </source>
</evidence>
<comment type="caution">
    <text evidence="1">The sequence shown here is derived from an EMBL/GenBank/DDBJ whole genome shotgun (WGS) entry which is preliminary data.</text>
</comment>
<name>A0A7C1NVS7_9HYPH</name>
<gene>
    <name evidence="1" type="ORF">ENP70_18000</name>
</gene>
<dbReference type="AlphaFoldDB" id="A0A7C1NVS7"/>
<evidence type="ECO:0008006" key="2">
    <source>
        <dbReference type="Google" id="ProtNLM"/>
    </source>
</evidence>
<organism evidence="1">
    <name type="scientific">Agrobacterium albertimagni</name>
    <dbReference type="NCBI Taxonomy" id="147266"/>
    <lineage>
        <taxon>Bacteria</taxon>
        <taxon>Pseudomonadati</taxon>
        <taxon>Pseudomonadota</taxon>
        <taxon>Alphaproteobacteria</taxon>
        <taxon>Hyphomicrobiales</taxon>
        <taxon>Rhizobiaceae</taxon>
        <taxon>Rhizobium/Agrobacterium group</taxon>
        <taxon>Agrobacterium</taxon>
    </lineage>
</organism>
<protein>
    <recommendedName>
        <fullName evidence="2">DUF2946 domain-containing protein</fullName>
    </recommendedName>
</protein>
<accession>A0A7C1NVS7</accession>